<dbReference type="GO" id="GO:0120206">
    <property type="term" value="C:photoreceptor distal connecting cilium"/>
    <property type="evidence" value="ECO:0007669"/>
    <property type="project" value="TreeGrafter"/>
</dbReference>
<sequence length="86" mass="9719">LYPGSSCKLSTQYLIQDHMAAHYRKLLTSKAAVDSSAPSTLRTSIKYKDQKKKEQLIAAVEQFKKEIQRIRSASTLLPRSDSPKTH</sequence>
<evidence type="ECO:0000313" key="1">
    <source>
        <dbReference type="EMBL" id="KAJ1157550.1"/>
    </source>
</evidence>
<dbReference type="GO" id="GO:0005930">
    <property type="term" value="C:axoneme"/>
    <property type="evidence" value="ECO:0007669"/>
    <property type="project" value="TreeGrafter"/>
</dbReference>
<dbReference type="AlphaFoldDB" id="A0AAV7S2R9"/>
<protein>
    <submittedName>
        <fullName evidence="1">Uncharacterized protein</fullName>
    </submittedName>
</protein>
<organism evidence="1 2">
    <name type="scientific">Pleurodeles waltl</name>
    <name type="common">Iberian ribbed newt</name>
    <dbReference type="NCBI Taxonomy" id="8319"/>
    <lineage>
        <taxon>Eukaryota</taxon>
        <taxon>Metazoa</taxon>
        <taxon>Chordata</taxon>
        <taxon>Craniata</taxon>
        <taxon>Vertebrata</taxon>
        <taxon>Euteleostomi</taxon>
        <taxon>Amphibia</taxon>
        <taxon>Batrachia</taxon>
        <taxon>Caudata</taxon>
        <taxon>Salamandroidea</taxon>
        <taxon>Salamandridae</taxon>
        <taxon>Pleurodelinae</taxon>
        <taxon>Pleurodeles</taxon>
    </lineage>
</organism>
<dbReference type="PANTHER" id="PTHR14917:SF3">
    <property type="entry name" value="SPERMATOGENESIS ASSOCIATED 7"/>
    <property type="match status" value="1"/>
</dbReference>
<dbReference type="GO" id="GO:0000226">
    <property type="term" value="P:microtubule cytoskeleton organization"/>
    <property type="evidence" value="ECO:0007669"/>
    <property type="project" value="TreeGrafter"/>
</dbReference>
<dbReference type="GO" id="GO:0045494">
    <property type="term" value="P:photoreceptor cell maintenance"/>
    <property type="evidence" value="ECO:0007669"/>
    <property type="project" value="TreeGrafter"/>
</dbReference>
<dbReference type="PANTHER" id="PTHR14917">
    <property type="entry name" value="SPERMATOGENESIS-ASSOCIATED PROTEIN 7"/>
    <property type="match status" value="1"/>
</dbReference>
<dbReference type="Proteomes" id="UP001066276">
    <property type="component" value="Chromosome 5"/>
</dbReference>
<dbReference type="EMBL" id="JANPWB010000009">
    <property type="protein sequence ID" value="KAJ1157550.1"/>
    <property type="molecule type" value="Genomic_DNA"/>
</dbReference>
<keyword evidence="2" id="KW-1185">Reference proteome</keyword>
<name>A0AAV7S2R9_PLEWA</name>
<gene>
    <name evidence="1" type="ORF">NDU88_010257</name>
</gene>
<evidence type="ECO:0000313" key="2">
    <source>
        <dbReference type="Proteomes" id="UP001066276"/>
    </source>
</evidence>
<dbReference type="GO" id="GO:0120200">
    <property type="term" value="C:rod photoreceptor outer segment"/>
    <property type="evidence" value="ECO:0007669"/>
    <property type="project" value="TreeGrafter"/>
</dbReference>
<proteinExistence type="predicted"/>
<dbReference type="InterPro" id="IPR029357">
    <property type="entry name" value="SPATA7"/>
</dbReference>
<dbReference type="Pfam" id="PF15244">
    <property type="entry name" value="HSD3"/>
    <property type="match status" value="1"/>
</dbReference>
<comment type="caution">
    <text evidence="1">The sequence shown here is derived from an EMBL/GenBank/DDBJ whole genome shotgun (WGS) entry which is preliminary data.</text>
</comment>
<reference evidence="1" key="1">
    <citation type="journal article" date="2022" name="bioRxiv">
        <title>Sequencing and chromosome-scale assembly of the giantPleurodeles waltlgenome.</title>
        <authorList>
            <person name="Brown T."/>
            <person name="Elewa A."/>
            <person name="Iarovenko S."/>
            <person name="Subramanian E."/>
            <person name="Araus A.J."/>
            <person name="Petzold A."/>
            <person name="Susuki M."/>
            <person name="Suzuki K.-i.T."/>
            <person name="Hayashi T."/>
            <person name="Toyoda A."/>
            <person name="Oliveira C."/>
            <person name="Osipova E."/>
            <person name="Leigh N.D."/>
            <person name="Simon A."/>
            <person name="Yun M.H."/>
        </authorList>
    </citation>
    <scope>NUCLEOTIDE SEQUENCE</scope>
    <source>
        <strain evidence="1">20211129_DDA</strain>
        <tissue evidence="1">Liver</tissue>
    </source>
</reference>
<feature type="non-terminal residue" evidence="1">
    <location>
        <position position="86"/>
    </location>
</feature>
<feature type="non-terminal residue" evidence="1">
    <location>
        <position position="1"/>
    </location>
</feature>
<dbReference type="GO" id="GO:0036064">
    <property type="term" value="C:ciliary basal body"/>
    <property type="evidence" value="ECO:0007669"/>
    <property type="project" value="TreeGrafter"/>
</dbReference>
<accession>A0AAV7S2R9</accession>